<dbReference type="NCBIfam" id="TIGR01784">
    <property type="entry name" value="T_den_put_tspse"/>
    <property type="match status" value="1"/>
</dbReference>
<accession>A0A450YCG6</accession>
<gene>
    <name evidence="2" type="ORF">BECKSD772E_GA0070983_10336</name>
    <name evidence="1" type="ORF">BECKSD772F_GA0070984_10356</name>
</gene>
<evidence type="ECO:0000313" key="2">
    <source>
        <dbReference type="EMBL" id="VFK44087.1"/>
    </source>
</evidence>
<sequence>MRGDYLGVAKEGRAAIFNNLGLPTKRRLIDGLHWGSLIGEIGMTKKPGRKIITFDWAIKTVLRDKANFDVLEGFLSALFGQGITIVDMLESESNQPDEAAKYNRVDLLAKTGDGERIIVEVQYLSESAYLKRLAYGTAKTIVENLKLGDPYANVAKVYSISLLYFDISRDGDDYIYHGKTEFTGLHSHKVAKLKRFLVGKEIRIDKMNVFPEYYLIPLNRFKDIVQDDLDQWVYAFKNNEVLDEFTAPGIGALKEKLDYLKMDEKEKRRYDTFLDYARSSWGMIDHARQEGIEEGLQRGMERGMEQGMERGLELGRGKGEVAFLIRLLGHKFGPLPEALIRRINDAGPEDLALWGERVLHAETPDEVFS</sequence>
<organism evidence="1">
    <name type="scientific">Candidatus Kentrum sp. SD</name>
    <dbReference type="NCBI Taxonomy" id="2126332"/>
    <lineage>
        <taxon>Bacteria</taxon>
        <taxon>Pseudomonadati</taxon>
        <taxon>Pseudomonadota</taxon>
        <taxon>Gammaproteobacteria</taxon>
        <taxon>Candidatus Kentrum</taxon>
    </lineage>
</organism>
<dbReference type="AlphaFoldDB" id="A0A450YCG6"/>
<dbReference type="Pfam" id="PF12784">
    <property type="entry name" value="PDDEXK_2"/>
    <property type="match status" value="1"/>
</dbReference>
<evidence type="ECO:0000313" key="1">
    <source>
        <dbReference type="EMBL" id="VFK39241.1"/>
    </source>
</evidence>
<evidence type="ECO:0008006" key="3">
    <source>
        <dbReference type="Google" id="ProtNLM"/>
    </source>
</evidence>
<dbReference type="EMBL" id="CAADFU010000033">
    <property type="protein sequence ID" value="VFK44087.1"/>
    <property type="molecule type" value="Genomic_DNA"/>
</dbReference>
<reference evidence="1" key="1">
    <citation type="submission" date="2019-02" db="EMBL/GenBank/DDBJ databases">
        <authorList>
            <person name="Gruber-Vodicka R. H."/>
            <person name="Seah K. B. B."/>
        </authorList>
    </citation>
    <scope>NUCLEOTIDE SEQUENCE</scope>
    <source>
        <strain evidence="2">BECK_S1320</strain>
        <strain evidence="1">BECK_S1321</strain>
    </source>
</reference>
<dbReference type="PANTHER" id="PTHR41317:SF1">
    <property type="entry name" value="PD-(D_E)XK NUCLEASE FAMILY TRANSPOSASE"/>
    <property type="match status" value="1"/>
</dbReference>
<name>A0A450YCG6_9GAMM</name>
<dbReference type="PANTHER" id="PTHR41317">
    <property type="entry name" value="PD-(D_E)XK NUCLEASE FAMILY TRANSPOSASE"/>
    <property type="match status" value="1"/>
</dbReference>
<dbReference type="InterPro" id="IPR010106">
    <property type="entry name" value="RpnA"/>
</dbReference>
<protein>
    <recommendedName>
        <fullName evidence="3">DUF4351 domain-containing protein</fullName>
    </recommendedName>
</protein>
<dbReference type="EMBL" id="CAADFR010000035">
    <property type="protein sequence ID" value="VFK39241.1"/>
    <property type="molecule type" value="Genomic_DNA"/>
</dbReference>
<proteinExistence type="predicted"/>